<accession>A0ACC6Q9E2</accession>
<protein>
    <submittedName>
        <fullName evidence="1">Uncharacterized protein</fullName>
    </submittedName>
</protein>
<comment type="caution">
    <text evidence="1">The sequence shown here is derived from an EMBL/GenBank/DDBJ whole genome shotgun (WGS) entry which is preliminary data.</text>
</comment>
<sequence length="203" mass="21200">MTANSPIRTRTLLYAAALFAASGCLLIAIALPGASQSDRALPAHTAQVSAVAPSQDTRETGTSASTTRPARSGVPAAGLLPPPGSGPAADPLVQRALEQAMPPDLPAATGRELAALGRAVWNAEVTGIDRQKWPRHFTQPVTAPYTRVRIQAAVARRNPDHAGTNTAVVHLVWAGADPSGTYLDGRPATVRLTREGVTWNPVR</sequence>
<evidence type="ECO:0000313" key="2">
    <source>
        <dbReference type="Proteomes" id="UP001377168"/>
    </source>
</evidence>
<dbReference type="EMBL" id="JBBKAJ010000039">
    <property type="protein sequence ID" value="MEJ8640183.1"/>
    <property type="molecule type" value="Genomic_DNA"/>
</dbReference>
<organism evidence="1 2">
    <name type="scientific">Streptomyces achmelvichensis</name>
    <dbReference type="NCBI Taxonomy" id="3134111"/>
    <lineage>
        <taxon>Bacteria</taxon>
        <taxon>Bacillati</taxon>
        <taxon>Actinomycetota</taxon>
        <taxon>Actinomycetes</taxon>
        <taxon>Kitasatosporales</taxon>
        <taxon>Streptomycetaceae</taxon>
        <taxon>Streptomyces</taxon>
    </lineage>
</organism>
<name>A0ACC6Q9E2_9ACTN</name>
<dbReference type="Proteomes" id="UP001377168">
    <property type="component" value="Unassembled WGS sequence"/>
</dbReference>
<proteinExistence type="predicted"/>
<reference evidence="1" key="1">
    <citation type="submission" date="2024-03" db="EMBL/GenBank/DDBJ databases">
        <title>Novel Streptomyces species of biotechnological and ecological value are a feature of Machair soil.</title>
        <authorList>
            <person name="Prole J.R."/>
            <person name="Goodfellow M."/>
            <person name="Allenby N."/>
            <person name="Ward A.C."/>
        </authorList>
    </citation>
    <scope>NUCLEOTIDE SEQUENCE</scope>
    <source>
        <strain evidence="1">MS2.AVA.5</strain>
    </source>
</reference>
<keyword evidence="2" id="KW-1185">Reference proteome</keyword>
<gene>
    <name evidence="1" type="ORF">WKI67_43655</name>
</gene>
<evidence type="ECO:0000313" key="1">
    <source>
        <dbReference type="EMBL" id="MEJ8640183.1"/>
    </source>
</evidence>